<evidence type="ECO:0000256" key="2">
    <source>
        <dbReference type="ARBA" id="ARBA00008892"/>
    </source>
</evidence>
<evidence type="ECO:0000256" key="3">
    <source>
        <dbReference type="ARBA" id="ARBA00022448"/>
    </source>
</evidence>
<dbReference type="PANTHER" id="PTHR39937:SF1">
    <property type="entry name" value="ATP SYNTHASE PROTEIN 8"/>
    <property type="match status" value="1"/>
</dbReference>
<feature type="chain" id="PRO_5002418198" description="ATP synthase complex subunit 8" evidence="15">
    <location>
        <begin position="31"/>
        <end position="55"/>
    </location>
</feature>
<comment type="subcellular location">
    <subcellularLocation>
        <location evidence="1 14">Mitochondrion membrane</location>
        <topology evidence="1 14">Single-pass membrane protein</topology>
    </subcellularLocation>
</comment>
<keyword evidence="9 14" id="KW-0496">Mitochondrion</keyword>
<dbReference type="PANTHER" id="PTHR39937">
    <property type="entry name" value="ATP SYNTHASE PROTEIN 8"/>
    <property type="match status" value="1"/>
</dbReference>
<dbReference type="GO" id="GO:0031966">
    <property type="term" value="C:mitochondrial membrane"/>
    <property type="evidence" value="ECO:0007669"/>
    <property type="project" value="UniProtKB-SubCell"/>
</dbReference>
<evidence type="ECO:0000256" key="8">
    <source>
        <dbReference type="ARBA" id="ARBA00023065"/>
    </source>
</evidence>
<keyword evidence="4 14" id="KW-0138">CF(0)</keyword>
<evidence type="ECO:0000256" key="4">
    <source>
        <dbReference type="ARBA" id="ARBA00022547"/>
    </source>
</evidence>
<organism evidence="16">
    <name type="scientific">Lestidium atlanticum</name>
    <name type="common">Atlantic barracudina</name>
    <dbReference type="NCBI Taxonomy" id="172140"/>
    <lineage>
        <taxon>Eukaryota</taxon>
        <taxon>Metazoa</taxon>
        <taxon>Chordata</taxon>
        <taxon>Craniata</taxon>
        <taxon>Vertebrata</taxon>
        <taxon>Euteleostomi</taxon>
        <taxon>Actinopterygii</taxon>
        <taxon>Neopterygii</taxon>
        <taxon>Teleostei</taxon>
        <taxon>Neoteleostei</taxon>
        <taxon>Aulopa</taxon>
        <taxon>Aulopiformes</taxon>
        <taxon>Alepisauroidei</taxon>
        <taxon>Paralepididae</taxon>
        <taxon>Lestidium</taxon>
    </lineage>
</organism>
<feature type="signal peptide" evidence="15">
    <location>
        <begin position="1"/>
        <end position="30"/>
    </location>
</feature>
<evidence type="ECO:0000256" key="10">
    <source>
        <dbReference type="ARBA" id="ARBA00023136"/>
    </source>
</evidence>
<reference evidence="16" key="1">
    <citation type="submission" date="2001-09" db="EMBL/GenBank/DDBJ databases">
        <title>Molecular Phylogeny and Evolution of Aulopiformes.</title>
        <authorList>
            <person name="Kawaguchi A."/>
            <person name="Miya M."/>
            <person name="Nishida M."/>
        </authorList>
    </citation>
    <scope>NUCLEOTIDE SEQUENCE</scope>
</reference>
<protein>
    <recommendedName>
        <fullName evidence="14">ATP synthase complex subunit 8</fullName>
    </recommendedName>
</protein>
<keyword evidence="7" id="KW-1133">Transmembrane helix</keyword>
<accession>A0A0E4B8E5</accession>
<dbReference type="InterPro" id="IPR001421">
    <property type="entry name" value="ATP8_metazoa"/>
</dbReference>
<dbReference type="InterPro" id="IPR050635">
    <property type="entry name" value="ATPase_protein_8"/>
</dbReference>
<keyword evidence="6 14" id="KW-0375">Hydrogen ion transport</keyword>
<geneLocation type="mitochondrion" evidence="16"/>
<sequence length="55" mass="6406">MPQLNPSPWFAILVFAWAIFLVVIPPKVLSHVYPYDPAAQNVEKPVHASWSWPWY</sequence>
<comment type="function">
    <text evidence="12">Subunit 8, of the mitochondrial membrane ATP synthase complex (F(1)F(0) ATP synthase or Complex V) that produces ATP from ADP in the presence of a proton gradient across the membrane which is generated by electron transport complexes of the respiratory chain. ATP synthase complex consist of a soluble F(1) head domain - the catalytic core - and a membrane F(1) domain - the membrane proton channel. These two domains are linked by a central stalk rotating inside the F(1) region and a stationary peripheral stalk. During catalysis, ATP synthesis in the catalytic domain of F(1) is coupled via a rotary mechanism of the central stalk subunits to proton translocation. In vivo, can only synthesize ATP although its ATP hydrolase activity can be activated artificially in vitro. Part of the complex F(0) domain.</text>
</comment>
<evidence type="ECO:0000256" key="1">
    <source>
        <dbReference type="ARBA" id="ARBA00004304"/>
    </source>
</evidence>
<comment type="similarity">
    <text evidence="2 14">Belongs to the ATPase protein 8 family.</text>
</comment>
<evidence type="ECO:0000256" key="5">
    <source>
        <dbReference type="ARBA" id="ARBA00022692"/>
    </source>
</evidence>
<evidence type="ECO:0000256" key="9">
    <source>
        <dbReference type="ARBA" id="ARBA00023128"/>
    </source>
</evidence>
<evidence type="ECO:0000256" key="7">
    <source>
        <dbReference type="ARBA" id="ARBA00022989"/>
    </source>
</evidence>
<keyword evidence="8 14" id="KW-0406">Ion transport</keyword>
<dbReference type="EMBL" id="AP004206">
    <property type="protein sequence ID" value="BAR45853.1"/>
    <property type="molecule type" value="Genomic_DNA"/>
</dbReference>
<dbReference type="AlphaFoldDB" id="A0A0E4B8E5"/>
<dbReference type="GO" id="GO:0015078">
    <property type="term" value="F:proton transmembrane transporter activity"/>
    <property type="evidence" value="ECO:0007669"/>
    <property type="project" value="InterPro"/>
</dbReference>
<dbReference type="Pfam" id="PF00895">
    <property type="entry name" value="ATP-synt_8"/>
    <property type="match status" value="1"/>
</dbReference>
<evidence type="ECO:0000256" key="6">
    <source>
        <dbReference type="ARBA" id="ARBA00022781"/>
    </source>
</evidence>
<dbReference type="GO" id="GO:0045259">
    <property type="term" value="C:proton-transporting ATP synthase complex"/>
    <property type="evidence" value="ECO:0007669"/>
    <property type="project" value="UniProtKB-KW"/>
</dbReference>
<evidence type="ECO:0000256" key="15">
    <source>
        <dbReference type="SAM" id="SignalP"/>
    </source>
</evidence>
<evidence type="ECO:0000313" key="16">
    <source>
        <dbReference type="EMBL" id="BAR45853.1"/>
    </source>
</evidence>
<evidence type="ECO:0000256" key="13">
    <source>
        <dbReference type="ARBA" id="ARBA00064647"/>
    </source>
</evidence>
<evidence type="ECO:0000256" key="12">
    <source>
        <dbReference type="ARBA" id="ARBA00053067"/>
    </source>
</evidence>
<keyword evidence="5 14" id="KW-0812">Transmembrane</keyword>
<evidence type="ECO:0000256" key="11">
    <source>
        <dbReference type="ARBA" id="ARBA00023310"/>
    </source>
</evidence>
<dbReference type="GO" id="GO:0015986">
    <property type="term" value="P:proton motive force-driven ATP synthesis"/>
    <property type="evidence" value="ECO:0007669"/>
    <property type="project" value="InterPro"/>
</dbReference>
<comment type="subunit">
    <text evidence="13">Component of the ATP synthase complex composed at least of ATP5F1A/subunit alpha, ATP5F1B/subunit beta, ATP5MC1/subunit c (homooctomer), MT-ATP6/subunit a, MT-ATP8/subunit 8, ATP5ME/subunit e, ATP5MF/subunit f, ATP5MG/subunit g, ATP5MK/subunit k, ATP5MJ/subunit j, ATP5F1C/subunit gamma, ATP5F1D/subunit delta, ATP5F1E/subunit epsilon, ATP5PF/subunit F6, ATP5PB/subunit b, ATP5PD/subunit d, ATP5PO/subunit OSCP. ATP synthase complex consists of a soluble F(1) head domain (subunits alpha(3) and beta(3)) - the catalytic core - and a membrane F(0) domain - the membrane proton channel (subunits c, a, 8, e, f, g, k and j). These two domains are linked by a central stalk (subunits gamma, delta, and epsilon) rotating inside the F1 region and a stationary peripheral stalk (subunits F6, b, d, and OSCP).</text>
</comment>
<keyword evidence="11" id="KW-0066">ATP synthesis</keyword>
<keyword evidence="10" id="KW-0472">Membrane</keyword>
<name>A0A0E4B8E5_9TELE</name>
<keyword evidence="15" id="KW-0732">Signal</keyword>
<keyword evidence="3 14" id="KW-0813">Transport</keyword>
<gene>
    <name evidence="16" type="primary">ATPase8</name>
</gene>
<proteinExistence type="inferred from homology"/>
<evidence type="ECO:0000256" key="14">
    <source>
        <dbReference type="RuleBase" id="RU003661"/>
    </source>
</evidence>